<proteinExistence type="predicted"/>
<gene>
    <name evidence="1" type="ORF">OPT61_g6573</name>
</gene>
<keyword evidence="2" id="KW-1185">Reference proteome</keyword>
<sequence>MRTTDPSSAADEHDTRLPKFFEPAIAVRRSALIDAVRTLAEGPRDAAAWSNSQSAVTFPRRPILSWALRGHVSMANKPPTLRQFFSPTAQISFLHCAAAQSLSNAFGALPTCTLPPTYISHLVTQISMNPPYTPGWRGGASTACTRATTSAS</sequence>
<comment type="caution">
    <text evidence="1">The sequence shown here is derived from an EMBL/GenBank/DDBJ whole genome shotgun (WGS) entry which is preliminary data.</text>
</comment>
<evidence type="ECO:0000313" key="1">
    <source>
        <dbReference type="EMBL" id="KAJ8110634.1"/>
    </source>
</evidence>
<dbReference type="EMBL" id="JAPHNI010000480">
    <property type="protein sequence ID" value="KAJ8110634.1"/>
    <property type="molecule type" value="Genomic_DNA"/>
</dbReference>
<reference evidence="1" key="1">
    <citation type="submission" date="2022-11" db="EMBL/GenBank/DDBJ databases">
        <title>Genome Sequence of Boeremia exigua.</title>
        <authorList>
            <person name="Buettner E."/>
        </authorList>
    </citation>
    <scope>NUCLEOTIDE SEQUENCE</scope>
    <source>
        <strain evidence="1">CU02</strain>
    </source>
</reference>
<name>A0ACC2I5Z0_9PLEO</name>
<organism evidence="1 2">
    <name type="scientific">Boeremia exigua</name>
    <dbReference type="NCBI Taxonomy" id="749465"/>
    <lineage>
        <taxon>Eukaryota</taxon>
        <taxon>Fungi</taxon>
        <taxon>Dikarya</taxon>
        <taxon>Ascomycota</taxon>
        <taxon>Pezizomycotina</taxon>
        <taxon>Dothideomycetes</taxon>
        <taxon>Pleosporomycetidae</taxon>
        <taxon>Pleosporales</taxon>
        <taxon>Pleosporineae</taxon>
        <taxon>Didymellaceae</taxon>
        <taxon>Boeremia</taxon>
    </lineage>
</organism>
<evidence type="ECO:0000313" key="2">
    <source>
        <dbReference type="Proteomes" id="UP001153331"/>
    </source>
</evidence>
<accession>A0ACC2I5Z0</accession>
<protein>
    <submittedName>
        <fullName evidence="1">Uncharacterized protein</fullName>
    </submittedName>
</protein>
<dbReference type="Proteomes" id="UP001153331">
    <property type="component" value="Unassembled WGS sequence"/>
</dbReference>